<reference evidence="9 10" key="1">
    <citation type="submission" date="2017-04" db="EMBL/GenBank/DDBJ databases">
        <authorList>
            <person name="Afonso C.L."/>
            <person name="Miller P.J."/>
            <person name="Scott M.A."/>
            <person name="Spackman E."/>
            <person name="Goraichik I."/>
            <person name="Dimitrov K.M."/>
            <person name="Suarez D.L."/>
            <person name="Swayne D.E."/>
        </authorList>
    </citation>
    <scope>NUCLEOTIDE SEQUENCE [LARGE SCALE GENOMIC DNA]</scope>
    <source>
        <strain evidence="9 10">ToBE</strain>
    </source>
</reference>
<dbReference type="InterPro" id="IPR052165">
    <property type="entry name" value="Membrane_assoc_protease"/>
</dbReference>
<dbReference type="InterPro" id="IPR056738">
    <property type="entry name" value="NfeD1b_N"/>
</dbReference>
<dbReference type="InterPro" id="IPR012340">
    <property type="entry name" value="NA-bd_OB-fold"/>
</dbReference>
<evidence type="ECO:0000256" key="5">
    <source>
        <dbReference type="SAM" id="Phobius"/>
    </source>
</evidence>
<dbReference type="InterPro" id="IPR056739">
    <property type="entry name" value="NfeD_membrane"/>
</dbReference>
<keyword evidence="2 5" id="KW-0812">Transmembrane</keyword>
<dbReference type="OrthoDB" id="9806253at2"/>
<feature type="domain" description="NfeD1b N-terminal" evidence="8">
    <location>
        <begin position="52"/>
        <end position="218"/>
    </location>
</feature>
<evidence type="ECO:0000259" key="7">
    <source>
        <dbReference type="Pfam" id="PF24961"/>
    </source>
</evidence>
<name>A0A1W1W134_9FIRM</name>
<evidence type="ECO:0000256" key="4">
    <source>
        <dbReference type="ARBA" id="ARBA00023136"/>
    </source>
</evidence>
<feature type="domain" description="NfeD integral membrane" evidence="7">
    <location>
        <begin position="265"/>
        <end position="381"/>
    </location>
</feature>
<dbReference type="CDD" id="cd07020">
    <property type="entry name" value="Clp_protease_NfeD_1"/>
    <property type="match status" value="1"/>
</dbReference>
<keyword evidence="10" id="KW-1185">Reference proteome</keyword>
<dbReference type="SUPFAM" id="SSF141322">
    <property type="entry name" value="NfeD domain-like"/>
    <property type="match status" value="1"/>
</dbReference>
<dbReference type="STRING" id="698762.SAMN00808754_2729"/>
<dbReference type="PANTHER" id="PTHR33507:SF4">
    <property type="entry name" value="NODULATION COMPETITIVENESS PROTEIN NFED"/>
    <property type="match status" value="1"/>
</dbReference>
<dbReference type="Pfam" id="PF01957">
    <property type="entry name" value="NfeD"/>
    <property type="match status" value="1"/>
</dbReference>
<gene>
    <name evidence="9" type="ORF">SAMN00808754_2729</name>
</gene>
<dbReference type="PANTHER" id="PTHR33507">
    <property type="entry name" value="INNER MEMBRANE PROTEIN YBBJ"/>
    <property type="match status" value="1"/>
</dbReference>
<feature type="transmembrane region" description="Helical" evidence="5">
    <location>
        <begin position="257"/>
        <end position="280"/>
    </location>
</feature>
<dbReference type="Gene3D" id="3.90.226.10">
    <property type="entry name" value="2-enoyl-CoA Hydratase, Chain A, domain 1"/>
    <property type="match status" value="1"/>
</dbReference>
<dbReference type="SUPFAM" id="SSF52096">
    <property type="entry name" value="ClpP/crotonase"/>
    <property type="match status" value="1"/>
</dbReference>
<protein>
    <submittedName>
        <fullName evidence="9">Nodulation efficiency protein NfeD</fullName>
    </submittedName>
</protein>
<feature type="transmembrane region" description="Helical" evidence="5">
    <location>
        <begin position="359"/>
        <end position="382"/>
    </location>
</feature>
<dbReference type="Gene3D" id="2.40.50.140">
    <property type="entry name" value="Nucleic acid-binding proteins"/>
    <property type="match status" value="1"/>
</dbReference>
<feature type="transmembrane region" description="Helical" evidence="5">
    <location>
        <begin position="287"/>
        <end position="306"/>
    </location>
</feature>
<comment type="subcellular location">
    <subcellularLocation>
        <location evidence="1">Membrane</location>
        <topology evidence="1">Multi-pass membrane protein</topology>
    </subcellularLocation>
</comment>
<dbReference type="GO" id="GO:0016020">
    <property type="term" value="C:membrane"/>
    <property type="evidence" value="ECO:0007669"/>
    <property type="project" value="UniProtKB-SubCell"/>
</dbReference>
<dbReference type="Pfam" id="PF24961">
    <property type="entry name" value="NfeD_membrane"/>
    <property type="match status" value="1"/>
</dbReference>
<dbReference type="AlphaFoldDB" id="A0A1W1W134"/>
<feature type="domain" description="NfeD-like C-terminal" evidence="6">
    <location>
        <begin position="398"/>
        <end position="452"/>
    </location>
</feature>
<dbReference type="RefSeq" id="WP_157110082.1">
    <property type="nucleotide sequence ID" value="NZ_LT838272.1"/>
</dbReference>
<sequence length="461" mass="49535">MVFREKGNKHRAKGTLFYVTTRLVMVTILTLVLFSRMTIAHSSEVERSSPCIYVLRVEGPIVPVTADYIQKGIREAYEDGACLLILELSTPGGLYSSTQKIVESILNAPLPVVVHVCPAGAWAGSAGTFITIAAHVAAMAPGSRIGAAHPVAVGSEGELPETHKQKIAQDAAAWVRSIAECRGRDPREAELAVLESKSFSDSEALKAGLIDLRATTREELLQQLEGKKVKLINGEEVTLQVIDKPIHLLAMTSAQRLLLAVSDPNIAYLFMTLGTLGLLVELYHPGAIFPGVVGGISLLLGLYALGSLEARFSGLLLLLLGLILMAAEVFVVSHGLLLGGGLISFILGSILLFNENPFYWRLNLVLVTVTSLILASFLTFLLGAAIKAQRRKVTTGRESLIGTQGVALTELKPEGTILVEGERWKAESTEPVSPGERVVVTGIEGLKLKVKRQSKTDGETY</sequence>
<keyword evidence="3 5" id="KW-1133">Transmembrane helix</keyword>
<proteinExistence type="predicted"/>
<evidence type="ECO:0000313" key="9">
    <source>
        <dbReference type="EMBL" id="SMB99071.1"/>
    </source>
</evidence>
<evidence type="ECO:0000313" key="10">
    <source>
        <dbReference type="Proteomes" id="UP000192569"/>
    </source>
</evidence>
<evidence type="ECO:0000256" key="3">
    <source>
        <dbReference type="ARBA" id="ARBA00022989"/>
    </source>
</evidence>
<feature type="transmembrane region" description="Helical" evidence="5">
    <location>
        <begin position="312"/>
        <end position="331"/>
    </location>
</feature>
<keyword evidence="4 5" id="KW-0472">Membrane</keyword>
<evidence type="ECO:0000256" key="2">
    <source>
        <dbReference type="ARBA" id="ARBA00022692"/>
    </source>
</evidence>
<dbReference type="Proteomes" id="UP000192569">
    <property type="component" value="Chromosome I"/>
</dbReference>
<dbReference type="InterPro" id="IPR029045">
    <property type="entry name" value="ClpP/crotonase-like_dom_sf"/>
</dbReference>
<dbReference type="Pfam" id="PF25145">
    <property type="entry name" value="NfeD1b_N"/>
    <property type="match status" value="1"/>
</dbReference>
<evidence type="ECO:0000259" key="6">
    <source>
        <dbReference type="Pfam" id="PF01957"/>
    </source>
</evidence>
<organism evidence="9 10">
    <name type="scientific">Thermanaeromonas toyohensis ToBE</name>
    <dbReference type="NCBI Taxonomy" id="698762"/>
    <lineage>
        <taxon>Bacteria</taxon>
        <taxon>Bacillati</taxon>
        <taxon>Bacillota</taxon>
        <taxon>Clostridia</taxon>
        <taxon>Neomoorellales</taxon>
        <taxon>Neomoorellaceae</taxon>
        <taxon>Thermanaeromonas</taxon>
    </lineage>
</organism>
<dbReference type="InterPro" id="IPR002810">
    <property type="entry name" value="NfeD-like_C"/>
</dbReference>
<accession>A0A1W1W134</accession>
<evidence type="ECO:0000259" key="8">
    <source>
        <dbReference type="Pfam" id="PF25145"/>
    </source>
</evidence>
<evidence type="ECO:0000256" key="1">
    <source>
        <dbReference type="ARBA" id="ARBA00004141"/>
    </source>
</evidence>
<dbReference type="EMBL" id="LT838272">
    <property type="protein sequence ID" value="SMB99071.1"/>
    <property type="molecule type" value="Genomic_DNA"/>
</dbReference>